<reference evidence="22" key="2">
    <citation type="journal article" date="2021" name="PeerJ">
        <title>Extensive microbial diversity within the chicken gut microbiome revealed by metagenomics and culture.</title>
        <authorList>
            <person name="Gilroy R."/>
            <person name="Ravi A."/>
            <person name="Getino M."/>
            <person name="Pursley I."/>
            <person name="Horton D.L."/>
            <person name="Alikhan N.F."/>
            <person name="Baker D."/>
            <person name="Gharbi K."/>
            <person name="Hall N."/>
            <person name="Watson M."/>
            <person name="Adriaenssens E.M."/>
            <person name="Foster-Nyarko E."/>
            <person name="Jarju S."/>
            <person name="Secka A."/>
            <person name="Antonio M."/>
            <person name="Oren A."/>
            <person name="Chaudhuri R.R."/>
            <person name="La Ragione R."/>
            <person name="Hildebrand F."/>
            <person name="Pallen M.J."/>
        </authorList>
    </citation>
    <scope>NUCLEOTIDE SEQUENCE</scope>
    <source>
        <strain evidence="22">1370</strain>
    </source>
</reference>
<dbReference type="Pfam" id="PF22667">
    <property type="entry name" value="Lon_lid"/>
    <property type="match status" value="1"/>
</dbReference>
<evidence type="ECO:0000256" key="2">
    <source>
        <dbReference type="ARBA" id="ARBA00022490"/>
    </source>
</evidence>
<accession>A0A9D1T4E8</accession>
<evidence type="ECO:0000313" key="22">
    <source>
        <dbReference type="EMBL" id="HIV11470.1"/>
    </source>
</evidence>
<comment type="caution">
    <text evidence="22">The sequence shown here is derived from an EMBL/GenBank/DDBJ whole genome shotgun (WGS) entry which is preliminary data.</text>
</comment>
<dbReference type="InterPro" id="IPR003593">
    <property type="entry name" value="AAA+_ATPase"/>
</dbReference>
<reference evidence="22" key="1">
    <citation type="submission" date="2020-10" db="EMBL/GenBank/DDBJ databases">
        <authorList>
            <person name="Gilroy R."/>
        </authorList>
    </citation>
    <scope>NUCLEOTIDE SEQUENCE</scope>
    <source>
        <strain evidence="22">1370</strain>
    </source>
</reference>
<gene>
    <name evidence="14 22" type="primary">lon</name>
    <name evidence="22" type="ORF">IAD28_07255</name>
</gene>
<keyword evidence="4 14" id="KW-0547">Nucleotide-binding</keyword>
<dbReference type="Gene3D" id="1.20.5.5270">
    <property type="match status" value="1"/>
</dbReference>
<dbReference type="SUPFAM" id="SSF54211">
    <property type="entry name" value="Ribosomal protein S5 domain 2-like"/>
    <property type="match status" value="1"/>
</dbReference>
<evidence type="ECO:0000256" key="3">
    <source>
        <dbReference type="ARBA" id="ARBA00022670"/>
    </source>
</evidence>
<dbReference type="SUPFAM" id="SSF88697">
    <property type="entry name" value="PUA domain-like"/>
    <property type="match status" value="1"/>
</dbReference>
<dbReference type="GO" id="GO:0005737">
    <property type="term" value="C:cytoplasm"/>
    <property type="evidence" value="ECO:0007669"/>
    <property type="project" value="UniProtKB-SubCell"/>
</dbReference>
<evidence type="ECO:0000256" key="7">
    <source>
        <dbReference type="ARBA" id="ARBA00022840"/>
    </source>
</evidence>
<evidence type="ECO:0000256" key="5">
    <source>
        <dbReference type="ARBA" id="ARBA00022801"/>
    </source>
</evidence>
<dbReference type="SMART" id="SM00382">
    <property type="entry name" value="AAA"/>
    <property type="match status" value="1"/>
</dbReference>
<keyword evidence="3 14" id="KW-0645">Protease</keyword>
<protein>
    <recommendedName>
        <fullName evidence="12 14">Lon protease</fullName>
        <ecNumber evidence="11 14">3.4.21.53</ecNumber>
    </recommendedName>
    <alternativeName>
        <fullName evidence="13 14">ATP-dependent protease La</fullName>
    </alternativeName>
</protein>
<dbReference type="InterPro" id="IPR008269">
    <property type="entry name" value="Lon_proteolytic"/>
</dbReference>
<feature type="active site" evidence="14 16">
    <location>
        <position position="733"/>
    </location>
</feature>
<evidence type="ECO:0000256" key="18">
    <source>
        <dbReference type="PROSITE-ProRule" id="PRU01122"/>
    </source>
</evidence>
<dbReference type="Gene3D" id="2.30.130.40">
    <property type="entry name" value="LON domain-like"/>
    <property type="match status" value="1"/>
</dbReference>
<name>A0A9D1T4E8_9FIRM</name>
<dbReference type="Pfam" id="PF05362">
    <property type="entry name" value="Lon_C"/>
    <property type="match status" value="1"/>
</dbReference>
<dbReference type="GO" id="GO:0006515">
    <property type="term" value="P:protein quality control for misfolded or incompletely synthesized proteins"/>
    <property type="evidence" value="ECO:0007669"/>
    <property type="project" value="UniProtKB-UniRule"/>
</dbReference>
<evidence type="ECO:0000259" key="20">
    <source>
        <dbReference type="PROSITE" id="PS51786"/>
    </source>
</evidence>
<keyword evidence="6 14" id="KW-0720">Serine protease</keyword>
<dbReference type="Pfam" id="PF02190">
    <property type="entry name" value="LON_substr_bdg"/>
    <property type="match status" value="1"/>
</dbReference>
<dbReference type="AlphaFoldDB" id="A0A9D1T4E8"/>
<dbReference type="PRINTS" id="PR00830">
    <property type="entry name" value="ENDOLAPTASE"/>
</dbReference>
<evidence type="ECO:0000256" key="1">
    <source>
        <dbReference type="ARBA" id="ARBA00004496"/>
    </source>
</evidence>
<evidence type="ECO:0000256" key="12">
    <source>
        <dbReference type="ARBA" id="ARBA00071934"/>
    </source>
</evidence>
<proteinExistence type="evidence at transcript level"/>
<dbReference type="SMART" id="SM00464">
    <property type="entry name" value="LON"/>
    <property type="match status" value="1"/>
</dbReference>
<dbReference type="GO" id="GO:0005524">
    <property type="term" value="F:ATP binding"/>
    <property type="evidence" value="ECO:0007669"/>
    <property type="project" value="UniProtKB-UniRule"/>
</dbReference>
<dbReference type="Gene3D" id="3.30.230.10">
    <property type="match status" value="1"/>
</dbReference>
<evidence type="ECO:0000313" key="23">
    <source>
        <dbReference type="Proteomes" id="UP000823960"/>
    </source>
</evidence>
<comment type="subunit">
    <text evidence="14 15">Homohexamer. Organized in a ring with a central cavity.</text>
</comment>
<dbReference type="PROSITE" id="PS01046">
    <property type="entry name" value="LON_SER"/>
    <property type="match status" value="1"/>
</dbReference>
<keyword evidence="2 14" id="KW-0963">Cytoplasm</keyword>
<dbReference type="InterPro" id="IPR046336">
    <property type="entry name" value="Lon_prtase_N_sf"/>
</dbReference>
<evidence type="ECO:0000256" key="17">
    <source>
        <dbReference type="PIRSR" id="PIRSR001174-2"/>
    </source>
</evidence>
<evidence type="ECO:0000256" key="16">
    <source>
        <dbReference type="PIRSR" id="PIRSR001174-1"/>
    </source>
</evidence>
<dbReference type="InterPro" id="IPR015947">
    <property type="entry name" value="PUA-like_sf"/>
</dbReference>
<dbReference type="PIRSF" id="PIRSF001174">
    <property type="entry name" value="Lon_proteas"/>
    <property type="match status" value="1"/>
</dbReference>
<dbReference type="GO" id="GO:0043565">
    <property type="term" value="F:sequence-specific DNA binding"/>
    <property type="evidence" value="ECO:0007669"/>
    <property type="project" value="UniProtKB-UniRule"/>
</dbReference>
<dbReference type="NCBIfam" id="TIGR00763">
    <property type="entry name" value="lon"/>
    <property type="match status" value="1"/>
</dbReference>
<keyword evidence="5 14" id="KW-0378">Hydrolase</keyword>
<dbReference type="HAMAP" id="MF_01973">
    <property type="entry name" value="lon_bact"/>
    <property type="match status" value="1"/>
</dbReference>
<dbReference type="PANTHER" id="PTHR10046">
    <property type="entry name" value="ATP DEPENDENT LON PROTEASE FAMILY MEMBER"/>
    <property type="match status" value="1"/>
</dbReference>
<dbReference type="Pfam" id="PF00004">
    <property type="entry name" value="AAA"/>
    <property type="match status" value="1"/>
</dbReference>
<evidence type="ECO:0000256" key="9">
    <source>
        <dbReference type="ARBA" id="ARBA00050665"/>
    </source>
</evidence>
<sequence>MPSTTNKQNTRPRSPAAELPFIATRDVVVFPNMRLKFDIMREMSVASLRQALASNGLIFLAAQKKAEIMEPEFSDIYHVGTVCEIKQIVNSGDGVTRVRVRGLYKARLLSLSRQENGLVASVRRMRDCVVSASGGDELEAVSRFLKSTFQVYANAFSRISDEIKSSVMSASDPVELFERVAFNVFMDTPDRQMLLEASDISEKLSLLISILTREIHILSIQNEIHNKVNSAIDKGQRDYFLREELSVIKRELGEDDSPEAESEEYLKRLSELNMSEDSKARLVQEVQKLAKLPYGSQEAAVIRGYLDTVIALPWNSYTKETVDINKVRAQLDKDHYGMKRVKDRILELMAVKVLAPEVKGQIICLVGPPGVGKTSVGRSIAAALGRKYVRVSLGGVKDESDIRGHRKTYIGSMPGRIINALSQAGTKNPLILLDEIDKLSGDYRGDPASAMLEVLDSEQNKEFRDHYIELPFDLSEVMFVTTANSLDTIAPALRDRMEIIELSSYTREEKLEIAKRHLVPKQVKLSGLNGNRLRFTDAGLYELIDYYTREAGVRTLERSIASVCRKAAKEVVDGALGRISVTRELVERYLGARKFIDDLKSSVSQVGEVNGLAWTSVGGTLMPLEVLSVEGKGSIELTGSLGEVMKESAKIAVTYVRSIAAAYGIDKDFYKNRDIHIHAPEGAVPKDGPSAGVTLVTGLVSELSGIRVRADVAMTGEITLRGRVLAIGGLREKTMAAYKAGISTVIIPSANRPDLEEVDDKVRDSLEFVFADTLEDVLSCALERQTETKQPLKPRAYKLPEGKIGARLDGTKGR</sequence>
<dbReference type="InterPro" id="IPR027065">
    <property type="entry name" value="Lon_Prtase"/>
</dbReference>
<dbReference type="InterPro" id="IPR054594">
    <property type="entry name" value="Lon_lid"/>
</dbReference>
<feature type="active site" evidence="14 16">
    <location>
        <position position="690"/>
    </location>
</feature>
<dbReference type="FunFam" id="3.40.50.300:FF:000021">
    <property type="entry name" value="Lon protease homolog"/>
    <property type="match status" value="1"/>
</dbReference>
<evidence type="ECO:0000256" key="14">
    <source>
        <dbReference type="HAMAP-Rule" id="MF_01973"/>
    </source>
</evidence>
<evidence type="ECO:0000256" key="10">
    <source>
        <dbReference type="ARBA" id="ARBA00053875"/>
    </source>
</evidence>
<feature type="binding site" evidence="14 17">
    <location>
        <begin position="367"/>
        <end position="374"/>
    </location>
    <ligand>
        <name>ATP</name>
        <dbReference type="ChEBI" id="CHEBI:30616"/>
    </ligand>
</feature>
<dbReference type="EMBL" id="DVOL01000105">
    <property type="protein sequence ID" value="HIV11470.1"/>
    <property type="molecule type" value="Genomic_DNA"/>
</dbReference>
<dbReference type="CDD" id="cd19500">
    <property type="entry name" value="RecA-like_Lon"/>
    <property type="match status" value="1"/>
</dbReference>
<dbReference type="InterPro" id="IPR014721">
    <property type="entry name" value="Ribsml_uS5_D2-typ_fold_subgr"/>
</dbReference>
<dbReference type="PROSITE" id="PS51786">
    <property type="entry name" value="LON_PROTEOLYTIC"/>
    <property type="match status" value="1"/>
</dbReference>
<dbReference type="InterPro" id="IPR008268">
    <property type="entry name" value="Peptidase_S16_AS"/>
</dbReference>
<dbReference type="Proteomes" id="UP000823960">
    <property type="component" value="Unassembled WGS sequence"/>
</dbReference>
<evidence type="ECO:0000259" key="21">
    <source>
        <dbReference type="PROSITE" id="PS51787"/>
    </source>
</evidence>
<dbReference type="InterPro" id="IPR003111">
    <property type="entry name" value="Lon_prtase_N"/>
</dbReference>
<dbReference type="InterPro" id="IPR004815">
    <property type="entry name" value="Lon_bac/euk-typ"/>
</dbReference>
<comment type="catalytic activity">
    <reaction evidence="9 14 15 18">
        <text>Hydrolysis of proteins in presence of ATP.</text>
        <dbReference type="EC" id="3.4.21.53"/>
    </reaction>
</comment>
<dbReference type="GO" id="GO:0016887">
    <property type="term" value="F:ATP hydrolysis activity"/>
    <property type="evidence" value="ECO:0007669"/>
    <property type="project" value="UniProtKB-UniRule"/>
</dbReference>
<dbReference type="GO" id="GO:0004252">
    <property type="term" value="F:serine-type endopeptidase activity"/>
    <property type="evidence" value="ECO:0007669"/>
    <property type="project" value="UniProtKB-UniRule"/>
</dbReference>
<keyword evidence="8 14" id="KW-0346">Stress response</keyword>
<evidence type="ECO:0000256" key="8">
    <source>
        <dbReference type="ARBA" id="ARBA00023016"/>
    </source>
</evidence>
<dbReference type="SUPFAM" id="SSF52540">
    <property type="entry name" value="P-loop containing nucleoside triphosphate hydrolases"/>
    <property type="match status" value="1"/>
</dbReference>
<dbReference type="GO" id="GO:0004176">
    <property type="term" value="F:ATP-dependent peptidase activity"/>
    <property type="evidence" value="ECO:0007669"/>
    <property type="project" value="UniProtKB-UniRule"/>
</dbReference>
<comment type="function">
    <text evidence="10 14">ATP-dependent serine protease that mediates the selective degradation of mutant and abnormal proteins as well as certain short-lived regulatory proteins. Required for cellular homeostasis and for survival from DNA damage and developmental changes induced by stress. Degrades polypeptides processively to yield small peptide fragments that are 5 to 10 amino acids long. Binds to DNA in a double-stranded, site-specific manner.</text>
</comment>
<dbReference type="Gene3D" id="1.20.58.1480">
    <property type="match status" value="1"/>
</dbReference>
<dbReference type="Gene3D" id="3.40.50.300">
    <property type="entry name" value="P-loop containing nucleotide triphosphate hydrolases"/>
    <property type="match status" value="1"/>
</dbReference>
<dbReference type="PROSITE" id="PS51787">
    <property type="entry name" value="LON_N"/>
    <property type="match status" value="1"/>
</dbReference>
<evidence type="ECO:0000256" key="4">
    <source>
        <dbReference type="ARBA" id="ARBA00022741"/>
    </source>
</evidence>
<evidence type="ECO:0000256" key="19">
    <source>
        <dbReference type="RuleBase" id="RU000591"/>
    </source>
</evidence>
<feature type="domain" description="Lon N-terminal" evidence="21">
    <location>
        <begin position="19"/>
        <end position="215"/>
    </location>
</feature>
<evidence type="ECO:0000256" key="15">
    <source>
        <dbReference type="PIRNR" id="PIRNR001174"/>
    </source>
</evidence>
<dbReference type="InterPro" id="IPR003959">
    <property type="entry name" value="ATPase_AAA_core"/>
</dbReference>
<dbReference type="InterPro" id="IPR027417">
    <property type="entry name" value="P-loop_NTPase"/>
</dbReference>
<dbReference type="InterPro" id="IPR027543">
    <property type="entry name" value="Lon_bac"/>
</dbReference>
<feature type="domain" description="Lon proteolytic" evidence="20">
    <location>
        <begin position="603"/>
        <end position="784"/>
    </location>
</feature>
<evidence type="ECO:0000256" key="6">
    <source>
        <dbReference type="ARBA" id="ARBA00022825"/>
    </source>
</evidence>
<dbReference type="Gene3D" id="1.10.8.60">
    <property type="match status" value="1"/>
</dbReference>
<organism evidence="22 23">
    <name type="scientific">Candidatus Faeciplasma avium</name>
    <dbReference type="NCBI Taxonomy" id="2840798"/>
    <lineage>
        <taxon>Bacteria</taxon>
        <taxon>Bacillati</taxon>
        <taxon>Bacillota</taxon>
        <taxon>Clostridia</taxon>
        <taxon>Eubacteriales</taxon>
        <taxon>Oscillospiraceae</taxon>
        <taxon>Oscillospiraceae incertae sedis</taxon>
        <taxon>Candidatus Faeciplasma</taxon>
    </lineage>
</organism>
<evidence type="ECO:0000256" key="11">
    <source>
        <dbReference type="ARBA" id="ARBA00066743"/>
    </source>
</evidence>
<comment type="similarity">
    <text evidence="14 15 18 19">Belongs to the peptidase S16 family.</text>
</comment>
<dbReference type="InterPro" id="IPR020568">
    <property type="entry name" value="Ribosomal_Su5_D2-typ_SF"/>
</dbReference>
<evidence type="ECO:0000256" key="13">
    <source>
        <dbReference type="ARBA" id="ARBA00082722"/>
    </source>
</evidence>
<comment type="subcellular location">
    <subcellularLocation>
        <location evidence="1 14 15">Cytoplasm</location>
    </subcellularLocation>
</comment>
<keyword evidence="7 14" id="KW-0067">ATP-binding</keyword>
<dbReference type="GO" id="GO:0034605">
    <property type="term" value="P:cellular response to heat"/>
    <property type="evidence" value="ECO:0007669"/>
    <property type="project" value="UniProtKB-UniRule"/>
</dbReference>
<comment type="induction">
    <text evidence="14">By heat shock.</text>
</comment>
<dbReference type="EC" id="3.4.21.53" evidence="11 14"/>